<feature type="domain" description="Ketopantoate reductase C-terminal" evidence="9">
    <location>
        <begin position="205"/>
        <end position="324"/>
    </location>
</feature>
<dbReference type="Pfam" id="PF08546">
    <property type="entry name" value="ApbA_C"/>
    <property type="match status" value="1"/>
</dbReference>
<dbReference type="Gene3D" id="1.10.1040.10">
    <property type="entry name" value="N-(1-d-carboxylethyl)-l-norvaline Dehydrogenase, domain 2"/>
    <property type="match status" value="1"/>
</dbReference>
<dbReference type="PANTHER" id="PTHR21708:SF45">
    <property type="entry name" value="2-DEHYDROPANTOATE 2-REDUCTASE"/>
    <property type="match status" value="1"/>
</dbReference>
<comment type="pathway">
    <text evidence="1">Cofactor biosynthesis; (R)-pantothenate biosynthesis; (R)-pantoate from 3-methyl-2-oxobutanoate: step 2/2.</text>
</comment>
<evidence type="ECO:0000256" key="1">
    <source>
        <dbReference type="ARBA" id="ARBA00004994"/>
    </source>
</evidence>
<dbReference type="InterPro" id="IPR013328">
    <property type="entry name" value="6PGD_dom2"/>
</dbReference>
<dbReference type="InterPro" id="IPR013332">
    <property type="entry name" value="KPR_N"/>
</dbReference>
<protein>
    <recommendedName>
        <fullName evidence="3">2-dehydropantoate 2-reductase</fullName>
        <ecNumber evidence="2">1.1.1.169</ecNumber>
    </recommendedName>
    <alternativeName>
        <fullName evidence="6">Ketopantoate reductase</fullName>
    </alternativeName>
</protein>
<feature type="domain" description="Ketopantoate reductase N-terminal" evidence="8">
    <location>
        <begin position="4"/>
        <end position="176"/>
    </location>
</feature>
<dbReference type="InterPro" id="IPR013752">
    <property type="entry name" value="KPA_reductase"/>
</dbReference>
<keyword evidence="11" id="KW-1185">Reference proteome</keyword>
<dbReference type="Gene3D" id="3.40.50.720">
    <property type="entry name" value="NAD(P)-binding Rossmann-like Domain"/>
    <property type="match status" value="1"/>
</dbReference>
<dbReference type="NCBIfam" id="NF005089">
    <property type="entry name" value="PRK06522.1-4"/>
    <property type="match status" value="1"/>
</dbReference>
<comment type="catalytic activity">
    <reaction evidence="7">
        <text>(R)-pantoate + NADP(+) = 2-dehydropantoate + NADPH + H(+)</text>
        <dbReference type="Rhea" id="RHEA:16233"/>
        <dbReference type="ChEBI" id="CHEBI:11561"/>
        <dbReference type="ChEBI" id="CHEBI:15378"/>
        <dbReference type="ChEBI" id="CHEBI:15980"/>
        <dbReference type="ChEBI" id="CHEBI:57783"/>
        <dbReference type="ChEBI" id="CHEBI:58349"/>
        <dbReference type="EC" id="1.1.1.169"/>
    </reaction>
</comment>
<evidence type="ECO:0000256" key="2">
    <source>
        <dbReference type="ARBA" id="ARBA00013014"/>
    </source>
</evidence>
<proteinExistence type="predicted"/>
<dbReference type="EMBL" id="JBHTIF010000001">
    <property type="protein sequence ID" value="MFD0724583.1"/>
    <property type="molecule type" value="Genomic_DNA"/>
</dbReference>
<accession>A0ABW2YCG2</accession>
<organism evidence="10 11">
    <name type="scientific">Lysobacter brunescens</name>
    <dbReference type="NCBI Taxonomy" id="262323"/>
    <lineage>
        <taxon>Bacteria</taxon>
        <taxon>Pseudomonadati</taxon>
        <taxon>Pseudomonadota</taxon>
        <taxon>Gammaproteobacteria</taxon>
        <taxon>Lysobacterales</taxon>
        <taxon>Lysobacteraceae</taxon>
        <taxon>Lysobacter</taxon>
    </lineage>
</organism>
<evidence type="ECO:0000259" key="9">
    <source>
        <dbReference type="Pfam" id="PF08546"/>
    </source>
</evidence>
<name>A0ABW2YCG2_9GAMM</name>
<dbReference type="Pfam" id="PF02558">
    <property type="entry name" value="ApbA"/>
    <property type="match status" value="1"/>
</dbReference>
<evidence type="ECO:0000256" key="3">
    <source>
        <dbReference type="ARBA" id="ARBA00019465"/>
    </source>
</evidence>
<evidence type="ECO:0000313" key="10">
    <source>
        <dbReference type="EMBL" id="MFD0724583.1"/>
    </source>
</evidence>
<evidence type="ECO:0000256" key="7">
    <source>
        <dbReference type="ARBA" id="ARBA00048793"/>
    </source>
</evidence>
<dbReference type="SUPFAM" id="SSF51735">
    <property type="entry name" value="NAD(P)-binding Rossmann-fold domains"/>
    <property type="match status" value="1"/>
</dbReference>
<evidence type="ECO:0000256" key="5">
    <source>
        <dbReference type="ARBA" id="ARBA00023002"/>
    </source>
</evidence>
<evidence type="ECO:0000256" key="4">
    <source>
        <dbReference type="ARBA" id="ARBA00022655"/>
    </source>
</evidence>
<keyword evidence="4" id="KW-0566">Pantothenate biosynthesis</keyword>
<evidence type="ECO:0000259" key="8">
    <source>
        <dbReference type="Pfam" id="PF02558"/>
    </source>
</evidence>
<reference evidence="11" key="1">
    <citation type="journal article" date="2019" name="Int. J. Syst. Evol. Microbiol.">
        <title>The Global Catalogue of Microorganisms (GCM) 10K type strain sequencing project: providing services to taxonomists for standard genome sequencing and annotation.</title>
        <authorList>
            <consortium name="The Broad Institute Genomics Platform"/>
            <consortium name="The Broad Institute Genome Sequencing Center for Infectious Disease"/>
            <person name="Wu L."/>
            <person name="Ma J."/>
        </authorList>
    </citation>
    <scope>NUCLEOTIDE SEQUENCE [LARGE SCALE GENOMIC DNA]</scope>
    <source>
        <strain evidence="11">CCUG 55585</strain>
    </source>
</reference>
<dbReference type="SUPFAM" id="SSF48179">
    <property type="entry name" value="6-phosphogluconate dehydrogenase C-terminal domain-like"/>
    <property type="match status" value="1"/>
</dbReference>
<dbReference type="PANTHER" id="PTHR21708">
    <property type="entry name" value="PROBABLE 2-DEHYDROPANTOATE 2-REDUCTASE"/>
    <property type="match status" value="1"/>
</dbReference>
<evidence type="ECO:0000313" key="11">
    <source>
        <dbReference type="Proteomes" id="UP001597110"/>
    </source>
</evidence>
<comment type="caution">
    <text evidence="10">The sequence shown here is derived from an EMBL/GenBank/DDBJ whole genome shotgun (WGS) entry which is preliminary data.</text>
</comment>
<dbReference type="EC" id="1.1.1.169" evidence="2"/>
<dbReference type="InterPro" id="IPR051402">
    <property type="entry name" value="KPR-Related"/>
</dbReference>
<sequence length="332" mass="35368">MLRIGVVGMGAIGGWIAGFLGHRLGADAVRVSAYARGATRDALRAHGLRLDSGEARMVVPVQASDRIDDLGPQDLIVLAVKGPSLREVAPVVETWLAACDADARVLVAMNGVPWWFFERLDGPCAGLHLDAVDPGGEIARRIPADRVIGSVVHASCAVKAPGHVRHVMGMGLILGEPAGGMSPILQRIAESFVQSGFNVTLSPRIQNDIWYKLWGNMTMNPISALTGATTDRILDDDLVRAFVSAVMREAAEIGARIGCPIEQTPEERHAVTRRLGAFRTSMLQDADAGRRLELDALVGAVGEIGHRLGVPTPHTDALLGLTRLMAQTRGLA</sequence>
<gene>
    <name evidence="10" type="ORF">ACFQ0E_03115</name>
</gene>
<dbReference type="GO" id="GO:0008677">
    <property type="term" value="F:2-dehydropantoate 2-reductase activity"/>
    <property type="evidence" value="ECO:0007669"/>
    <property type="project" value="UniProtKB-EC"/>
</dbReference>
<keyword evidence="5 10" id="KW-0560">Oxidoreductase</keyword>
<dbReference type="InterPro" id="IPR036291">
    <property type="entry name" value="NAD(P)-bd_dom_sf"/>
</dbReference>
<evidence type="ECO:0000256" key="6">
    <source>
        <dbReference type="ARBA" id="ARBA00032024"/>
    </source>
</evidence>
<dbReference type="InterPro" id="IPR008927">
    <property type="entry name" value="6-PGluconate_DH-like_C_sf"/>
</dbReference>
<dbReference type="Proteomes" id="UP001597110">
    <property type="component" value="Unassembled WGS sequence"/>
</dbReference>
<dbReference type="RefSeq" id="WP_386822237.1">
    <property type="nucleotide sequence ID" value="NZ_JBHTIF010000001.1"/>
</dbReference>